<dbReference type="GO" id="GO:0005737">
    <property type="term" value="C:cytoplasm"/>
    <property type="evidence" value="ECO:0007669"/>
    <property type="project" value="UniProtKB-ARBA"/>
</dbReference>
<comment type="pathway">
    <text evidence="2">Carbohydrate degradation; pentose phosphate pathway; D-ribulose 5-phosphate from D-glucose 6-phosphate (oxidative stage): step 2/3.</text>
</comment>
<evidence type="ECO:0000256" key="5">
    <source>
        <dbReference type="ARBA" id="ARBA00022801"/>
    </source>
</evidence>
<evidence type="ECO:0000259" key="6">
    <source>
        <dbReference type="Pfam" id="PF01182"/>
    </source>
</evidence>
<evidence type="ECO:0000256" key="1">
    <source>
        <dbReference type="ARBA" id="ARBA00000832"/>
    </source>
</evidence>
<dbReference type="GO" id="GO:0005975">
    <property type="term" value="P:carbohydrate metabolic process"/>
    <property type="evidence" value="ECO:0007669"/>
    <property type="project" value="InterPro"/>
</dbReference>
<dbReference type="GO" id="GO:0017057">
    <property type="term" value="F:6-phosphogluconolactonase activity"/>
    <property type="evidence" value="ECO:0007669"/>
    <property type="project" value="UniProtKB-EC"/>
</dbReference>
<evidence type="ECO:0000256" key="2">
    <source>
        <dbReference type="ARBA" id="ARBA00004961"/>
    </source>
</evidence>
<dbReference type="GO" id="GO:0006098">
    <property type="term" value="P:pentose-phosphate shunt"/>
    <property type="evidence" value="ECO:0007669"/>
    <property type="project" value="UniProtKB-UniPathway"/>
</dbReference>
<dbReference type="PANTHER" id="PTHR11054:SF22">
    <property type="entry name" value="6-PHOSPHOGLUCONOLACTONASE 3, CHLOROPLASTIC"/>
    <property type="match status" value="1"/>
</dbReference>
<evidence type="ECO:0000313" key="7">
    <source>
        <dbReference type="EMBL" id="JAU04549.1"/>
    </source>
</evidence>
<dbReference type="InterPro" id="IPR006148">
    <property type="entry name" value="Glc/Gal-6P_isomerase"/>
</dbReference>
<dbReference type="InterPro" id="IPR037171">
    <property type="entry name" value="NagB/RpiA_transferase-like"/>
</dbReference>
<dbReference type="NCBIfam" id="TIGR01198">
    <property type="entry name" value="pgl"/>
    <property type="match status" value="1"/>
</dbReference>
<accession>A0A1J3CGQ6</accession>
<evidence type="ECO:0000256" key="4">
    <source>
        <dbReference type="ARBA" id="ARBA00013198"/>
    </source>
</evidence>
<dbReference type="UniPathway" id="UPA00115"/>
<protein>
    <recommendedName>
        <fullName evidence="4">6-phosphogluconolactonase</fullName>
        <ecNumber evidence="4">3.1.1.31</ecNumber>
    </recommendedName>
</protein>
<dbReference type="AlphaFoldDB" id="A0A1J3CGQ6"/>
<dbReference type="EC" id="3.1.1.31" evidence="4"/>
<dbReference type="InterPro" id="IPR005900">
    <property type="entry name" value="6-phosphogluconolactonase_DevB"/>
</dbReference>
<dbReference type="EMBL" id="GEVI01027771">
    <property type="protein sequence ID" value="JAU04549.1"/>
    <property type="molecule type" value="Transcribed_RNA"/>
</dbReference>
<proteinExistence type="inferred from homology"/>
<keyword evidence="5" id="KW-0378">Hydrolase</keyword>
<comment type="catalytic activity">
    <reaction evidence="1">
        <text>6-phospho-D-glucono-1,5-lactone + H2O = 6-phospho-D-gluconate + H(+)</text>
        <dbReference type="Rhea" id="RHEA:12556"/>
        <dbReference type="ChEBI" id="CHEBI:15377"/>
        <dbReference type="ChEBI" id="CHEBI:15378"/>
        <dbReference type="ChEBI" id="CHEBI:57955"/>
        <dbReference type="ChEBI" id="CHEBI:58759"/>
        <dbReference type="EC" id="3.1.1.31"/>
    </reaction>
</comment>
<dbReference type="Gene3D" id="3.40.50.1360">
    <property type="match status" value="1"/>
</dbReference>
<comment type="similarity">
    <text evidence="3">Belongs to the glucosamine/galactosamine-6-phosphate isomerase family. 6-phosphogluconolactonase subfamily.</text>
</comment>
<feature type="domain" description="Glucosamine/galactosamine-6-phosphate isomerase" evidence="6">
    <location>
        <begin position="94"/>
        <end position="320"/>
    </location>
</feature>
<sequence length="330" mass="36130">MASSCFLRSILFSSPTNFPSSRSNSRSVFFPKNLTCSFPSSGSRFESFSVSSIGSGYSRRLADSRRKVSEVRSMATTAAETGKDEKKRVEIFDTEENLAADLAKFTADLSDKFCKERGAFTVVVSGGSLIKSLRKLVESPYIDSIDWSRWHFFWVDERVVPKHHDDSNYKLAYDSFLSKVSIPPGNVYAINESLSAEAAADDYETCLKHLVKTNILRVSESTGFPKFDLMLLGMGPDGHVASLFPGHSLCNESEKWVTCITDSPKPPSERITFTFPVINSSAHVALVVCGSGKAEAVQAALNKTGDVPAGSVSAEDELVWFLDKPASSKL</sequence>
<name>A0A1J3CGQ6_NOCCA</name>
<dbReference type="Pfam" id="PF01182">
    <property type="entry name" value="Glucosamine_iso"/>
    <property type="match status" value="1"/>
</dbReference>
<gene>
    <name evidence="7" type="ORF">GA_TR271_c0_g1_i1_g.652</name>
</gene>
<dbReference type="SUPFAM" id="SSF100950">
    <property type="entry name" value="NagB/RpiA/CoA transferase-like"/>
    <property type="match status" value="1"/>
</dbReference>
<dbReference type="CDD" id="cd01400">
    <property type="entry name" value="6PGL"/>
    <property type="match status" value="1"/>
</dbReference>
<dbReference type="InterPro" id="IPR039104">
    <property type="entry name" value="6PGL"/>
</dbReference>
<evidence type="ECO:0000256" key="3">
    <source>
        <dbReference type="ARBA" id="ARBA00010662"/>
    </source>
</evidence>
<dbReference type="FunFam" id="3.40.50.1360:FF:000009">
    <property type="entry name" value="Probable 6-phosphogluconolactonase"/>
    <property type="match status" value="1"/>
</dbReference>
<organism evidence="7">
    <name type="scientific">Noccaea caerulescens</name>
    <name type="common">Alpine penny-cress</name>
    <name type="synonym">Thlaspi caerulescens</name>
    <dbReference type="NCBI Taxonomy" id="107243"/>
    <lineage>
        <taxon>Eukaryota</taxon>
        <taxon>Viridiplantae</taxon>
        <taxon>Streptophyta</taxon>
        <taxon>Embryophyta</taxon>
        <taxon>Tracheophyta</taxon>
        <taxon>Spermatophyta</taxon>
        <taxon>Magnoliopsida</taxon>
        <taxon>eudicotyledons</taxon>
        <taxon>Gunneridae</taxon>
        <taxon>Pentapetalae</taxon>
        <taxon>rosids</taxon>
        <taxon>malvids</taxon>
        <taxon>Brassicales</taxon>
        <taxon>Brassicaceae</taxon>
        <taxon>Coluteocarpeae</taxon>
        <taxon>Noccaea</taxon>
    </lineage>
</organism>
<dbReference type="PANTHER" id="PTHR11054">
    <property type="entry name" value="6-PHOSPHOGLUCONOLACTONASE"/>
    <property type="match status" value="1"/>
</dbReference>
<reference evidence="7" key="1">
    <citation type="submission" date="2016-07" db="EMBL/GenBank/DDBJ databases">
        <title>De novo transcriptome assembly of four accessions of the metal hyperaccumulator plant Noccaea caerulescens.</title>
        <authorList>
            <person name="Blande D."/>
            <person name="Halimaa P."/>
            <person name="Tervahauta A.I."/>
            <person name="Aarts M.G."/>
            <person name="Karenlampi S.O."/>
        </authorList>
    </citation>
    <scope>NUCLEOTIDE SEQUENCE</scope>
</reference>